<dbReference type="Proteomes" id="UP000646244">
    <property type="component" value="Unassembled WGS sequence"/>
</dbReference>
<feature type="domain" description="ChsH2 C-terminal OB-fold" evidence="4">
    <location>
        <begin position="233"/>
        <end position="294"/>
    </location>
</feature>
<dbReference type="InterPro" id="IPR022002">
    <property type="entry name" value="ChsH2_Znr"/>
</dbReference>
<feature type="compositionally biased region" description="Pro residues" evidence="2">
    <location>
        <begin position="353"/>
        <end position="375"/>
    </location>
</feature>
<dbReference type="Gene3D" id="3.10.129.10">
    <property type="entry name" value="Hotdog Thioesterase"/>
    <property type="match status" value="2"/>
</dbReference>
<dbReference type="InterPro" id="IPR002878">
    <property type="entry name" value="ChsH2_C"/>
</dbReference>
<dbReference type="Pfam" id="PF12172">
    <property type="entry name" value="zf-ChsH2"/>
    <property type="match status" value="1"/>
</dbReference>
<evidence type="ECO:0008006" key="9">
    <source>
        <dbReference type="Google" id="ProtNLM"/>
    </source>
</evidence>
<evidence type="ECO:0000259" key="3">
    <source>
        <dbReference type="Pfam" id="PF01575"/>
    </source>
</evidence>
<dbReference type="InterPro" id="IPR039569">
    <property type="entry name" value="FAS1-like_DH_region"/>
</dbReference>
<dbReference type="InterPro" id="IPR012340">
    <property type="entry name" value="NA-bd_OB-fold"/>
</dbReference>
<reference evidence="7" key="2">
    <citation type="submission" date="2020-09" db="EMBL/GenBank/DDBJ databases">
        <authorList>
            <person name="Sun Q."/>
            <person name="Ohkuma M."/>
        </authorList>
    </citation>
    <scope>NUCLEOTIDE SEQUENCE</scope>
    <source>
        <strain evidence="7">JCM 4633</strain>
    </source>
</reference>
<dbReference type="Pfam" id="PF01575">
    <property type="entry name" value="MaoC_dehydratas"/>
    <property type="match status" value="1"/>
</dbReference>
<gene>
    <name evidence="7" type="ORF">GCM10010507_06360</name>
</gene>
<reference evidence="7" key="1">
    <citation type="journal article" date="2014" name="Int. J. Syst. Evol. Microbiol.">
        <title>Complete genome sequence of Corynebacterium casei LMG S-19264T (=DSM 44701T), isolated from a smear-ripened cheese.</title>
        <authorList>
            <consortium name="US DOE Joint Genome Institute (JGI-PGF)"/>
            <person name="Walter F."/>
            <person name="Albersmeier A."/>
            <person name="Kalinowski J."/>
            <person name="Ruckert C."/>
        </authorList>
    </citation>
    <scope>NUCLEOTIDE SEQUENCE</scope>
    <source>
        <strain evidence="7">JCM 4633</strain>
    </source>
</reference>
<evidence type="ECO:0000256" key="1">
    <source>
        <dbReference type="ARBA" id="ARBA00005254"/>
    </source>
</evidence>
<organism evidence="7 8">
    <name type="scientific">Streptomyces cinnamoneus</name>
    <name type="common">Streptoverticillium cinnamoneum</name>
    <dbReference type="NCBI Taxonomy" id="53446"/>
    <lineage>
        <taxon>Bacteria</taxon>
        <taxon>Bacillati</taxon>
        <taxon>Actinomycetota</taxon>
        <taxon>Actinomycetes</taxon>
        <taxon>Kitasatosporales</taxon>
        <taxon>Streptomycetaceae</taxon>
        <taxon>Streptomyces</taxon>
        <taxon>Streptomyces cinnamoneus group</taxon>
    </lineage>
</organism>
<dbReference type="InterPro" id="IPR052513">
    <property type="entry name" value="Thioester_dehydratase-like"/>
</dbReference>
<feature type="domain" description="FAS1-like dehydratase" evidence="6">
    <location>
        <begin position="19"/>
        <end position="141"/>
    </location>
</feature>
<feature type="region of interest" description="Disordered" evidence="2">
    <location>
        <begin position="161"/>
        <end position="183"/>
    </location>
</feature>
<dbReference type="PANTHER" id="PTHR34075:SF5">
    <property type="entry name" value="BLR3430 PROTEIN"/>
    <property type="match status" value="1"/>
</dbReference>
<evidence type="ECO:0000259" key="6">
    <source>
        <dbReference type="Pfam" id="PF13452"/>
    </source>
</evidence>
<accession>A0A918TCE4</accession>
<feature type="compositionally biased region" description="Pro residues" evidence="2">
    <location>
        <begin position="161"/>
        <end position="176"/>
    </location>
</feature>
<feature type="domain" description="ChsH2 rubredoxin-like zinc ribbon" evidence="5">
    <location>
        <begin position="195"/>
        <end position="230"/>
    </location>
</feature>
<evidence type="ECO:0000256" key="2">
    <source>
        <dbReference type="SAM" id="MobiDB-lite"/>
    </source>
</evidence>
<dbReference type="Pfam" id="PF01796">
    <property type="entry name" value="OB_ChsH2_C"/>
    <property type="match status" value="1"/>
</dbReference>
<feature type="compositionally biased region" description="Low complexity" evidence="2">
    <location>
        <begin position="327"/>
        <end position="352"/>
    </location>
</feature>
<dbReference type="EMBL" id="BMVB01000002">
    <property type="protein sequence ID" value="GHC36049.1"/>
    <property type="molecule type" value="Genomic_DNA"/>
</dbReference>
<evidence type="ECO:0000313" key="7">
    <source>
        <dbReference type="EMBL" id="GHC36049.1"/>
    </source>
</evidence>
<sequence>MSDLYERLKAYEGRPAFSGRGRDPVNAPMIRHWCEAMGDTGPAYAGAAPVAPPTMLQAWTLGGLGGGAAGRTDAYGALFALLDEAGCTAVVATDCEQEYVRPLRPGDVITFDGVIESVTPRKETRLGAGHFVTTRTEIRAGGELAGIHRFRILKYAPHPKPAGAPASPASPAPPAPSAAAARPRPVVNRDNAGFWEGVAEHRLLIQRCDACGRLRFPWLPGCGACGSPRWTAVPASGAGTVHSYVVMHHPLAPGFDGPYAVGLIELAEGVRMISNVTGVPPDRVRIGMPVSLDFVRADGQDLPVFRAAGPAEVTPRASRPPSGGGSRTSPSPGSPSPGSRPSDSRPSGSRPSDSPPPDSRPSDTPPPDTPPPNTELPPLTVPVTRTLIVAGALVSRDYQDVHHDPEAARAKGAPDIFMNILTTNGLVGRYLTDHFGPEAVLRKVAIRLGVPNYPGDTLVMTGTINSVCADERIAEVGITGTNSLGRHVTGTVTLSLPGERA</sequence>
<evidence type="ECO:0000313" key="8">
    <source>
        <dbReference type="Proteomes" id="UP000646244"/>
    </source>
</evidence>
<dbReference type="Pfam" id="PF13452">
    <property type="entry name" value="FAS1_DH_region"/>
    <property type="match status" value="1"/>
</dbReference>
<evidence type="ECO:0000259" key="4">
    <source>
        <dbReference type="Pfam" id="PF01796"/>
    </source>
</evidence>
<protein>
    <recommendedName>
        <fullName evidence="9">Protein dehydratase</fullName>
    </recommendedName>
</protein>
<comment type="caution">
    <text evidence="7">The sequence shown here is derived from an EMBL/GenBank/DDBJ whole genome shotgun (WGS) entry which is preliminary data.</text>
</comment>
<feature type="domain" description="MaoC-like" evidence="3">
    <location>
        <begin position="379"/>
        <end position="466"/>
    </location>
</feature>
<dbReference type="InterPro" id="IPR002539">
    <property type="entry name" value="MaoC-like_dom"/>
</dbReference>
<proteinExistence type="inferred from homology"/>
<dbReference type="InterPro" id="IPR029069">
    <property type="entry name" value="HotDog_dom_sf"/>
</dbReference>
<evidence type="ECO:0000259" key="5">
    <source>
        <dbReference type="Pfam" id="PF12172"/>
    </source>
</evidence>
<name>A0A918TCE4_STRCJ</name>
<feature type="region of interest" description="Disordered" evidence="2">
    <location>
        <begin position="306"/>
        <end position="380"/>
    </location>
</feature>
<dbReference type="SUPFAM" id="SSF50249">
    <property type="entry name" value="Nucleic acid-binding proteins"/>
    <property type="match status" value="1"/>
</dbReference>
<dbReference type="CDD" id="cd03455">
    <property type="entry name" value="SAV4209"/>
    <property type="match status" value="1"/>
</dbReference>
<dbReference type="AlphaFoldDB" id="A0A918TCE4"/>
<dbReference type="PANTHER" id="PTHR34075">
    <property type="entry name" value="BLR3430 PROTEIN"/>
    <property type="match status" value="1"/>
</dbReference>
<dbReference type="SUPFAM" id="SSF54637">
    <property type="entry name" value="Thioesterase/thiol ester dehydrase-isomerase"/>
    <property type="match status" value="2"/>
</dbReference>
<dbReference type="Gene3D" id="6.10.30.10">
    <property type="match status" value="1"/>
</dbReference>
<comment type="similarity">
    <text evidence="1">Belongs to the enoyl-CoA hydratase/isomerase family.</text>
</comment>